<keyword evidence="2" id="KW-1185">Reference proteome</keyword>
<name>A0A381DHQ9_9BACT</name>
<dbReference type="SUPFAM" id="SSF160472">
    <property type="entry name" value="NMB0513-like"/>
    <property type="match status" value="1"/>
</dbReference>
<dbReference type="AlphaFoldDB" id="A0A381DHQ9"/>
<organism evidence="1 2">
    <name type="scientific">Campylobacter sputorum subsp. sputorum</name>
    <dbReference type="NCBI Taxonomy" id="32024"/>
    <lineage>
        <taxon>Bacteria</taxon>
        <taxon>Pseudomonadati</taxon>
        <taxon>Campylobacterota</taxon>
        <taxon>Epsilonproteobacteria</taxon>
        <taxon>Campylobacterales</taxon>
        <taxon>Campylobacteraceae</taxon>
        <taxon>Campylobacter</taxon>
    </lineage>
</organism>
<sequence length="145" mass="17090">MGINFLNSNIFTKEQIDVIYNENLGYWVNCLYGWGNEFFSEQLERKLTYEEEAEVFLALFKRMIDDGLILAISPTKDAPEKEIDGLSVWDVSSDKMIEYIRSVFPKDIIHLKGLEDTDTAYIKFWYEDCPEIYWVDKETGKIFLD</sequence>
<dbReference type="EMBL" id="UFVD01000001">
    <property type="protein sequence ID" value="SUX10050.1"/>
    <property type="molecule type" value="Genomic_DNA"/>
</dbReference>
<protein>
    <submittedName>
        <fullName evidence="1">Uncharacterized protein conserved in bacteria</fullName>
    </submittedName>
</protein>
<dbReference type="InterPro" id="IPR023138">
    <property type="entry name" value="NMB0513-like_sf"/>
</dbReference>
<dbReference type="Gene3D" id="1.10.3510.10">
    <property type="entry name" value="NMB0513-like"/>
    <property type="match status" value="1"/>
</dbReference>
<proteinExistence type="predicted"/>
<accession>A0A381DHQ9</accession>
<dbReference type="RefSeq" id="WP_089182592.1">
    <property type="nucleotide sequence ID" value="NZ_CP043427.1"/>
</dbReference>
<evidence type="ECO:0000313" key="2">
    <source>
        <dbReference type="Proteomes" id="UP000254920"/>
    </source>
</evidence>
<reference evidence="1 2" key="1">
    <citation type="submission" date="2018-06" db="EMBL/GenBank/DDBJ databases">
        <authorList>
            <consortium name="Pathogen Informatics"/>
            <person name="Doyle S."/>
        </authorList>
    </citation>
    <scope>NUCLEOTIDE SEQUENCE [LARGE SCALE GENOMIC DNA]</scope>
    <source>
        <strain evidence="1 2">NCTC12475</strain>
    </source>
</reference>
<gene>
    <name evidence="1" type="ORF">NCTC12475_00324</name>
</gene>
<dbReference type="OrthoDB" id="9781066at2"/>
<dbReference type="Proteomes" id="UP000254920">
    <property type="component" value="Unassembled WGS sequence"/>
</dbReference>
<evidence type="ECO:0000313" key="1">
    <source>
        <dbReference type="EMBL" id="SUX10050.1"/>
    </source>
</evidence>
<dbReference type="GeneID" id="93090772"/>